<dbReference type="GO" id="GO:0008270">
    <property type="term" value="F:zinc ion binding"/>
    <property type="evidence" value="ECO:0007669"/>
    <property type="project" value="UniProtKB-KW"/>
</dbReference>
<evidence type="ECO:0000313" key="4">
    <source>
        <dbReference type="Proteomes" id="UP001295740"/>
    </source>
</evidence>
<keyword evidence="1" id="KW-0863">Zinc-finger</keyword>
<dbReference type="EMBL" id="CAUWAG010000003">
    <property type="protein sequence ID" value="CAJ2499958.1"/>
    <property type="molecule type" value="Genomic_DNA"/>
</dbReference>
<gene>
    <name evidence="3" type="ORF">KHLLAP_LOCUS426</name>
</gene>
<dbReference type="Pfam" id="PF25540">
    <property type="entry name" value="DUF7923"/>
    <property type="match status" value="1"/>
</dbReference>
<evidence type="ECO:0000259" key="2">
    <source>
        <dbReference type="PROSITE" id="PS50103"/>
    </source>
</evidence>
<dbReference type="InterPro" id="IPR000571">
    <property type="entry name" value="Znf_CCCH"/>
</dbReference>
<keyword evidence="1" id="KW-0862">Zinc</keyword>
<dbReference type="PANTHER" id="PTHR37543">
    <property type="entry name" value="CCCH ZINC FINGER DNA BINDING PROTEIN (AFU_ORTHOLOGUE AFUA_5G12760)"/>
    <property type="match status" value="1"/>
</dbReference>
<dbReference type="Pfam" id="PF25542">
    <property type="entry name" value="zf-CCCH_12"/>
    <property type="match status" value="1"/>
</dbReference>
<organism evidence="3 4">
    <name type="scientific">Anthostomella pinea</name>
    <dbReference type="NCBI Taxonomy" id="933095"/>
    <lineage>
        <taxon>Eukaryota</taxon>
        <taxon>Fungi</taxon>
        <taxon>Dikarya</taxon>
        <taxon>Ascomycota</taxon>
        <taxon>Pezizomycotina</taxon>
        <taxon>Sordariomycetes</taxon>
        <taxon>Xylariomycetidae</taxon>
        <taxon>Xylariales</taxon>
        <taxon>Xylariaceae</taxon>
        <taxon>Anthostomella</taxon>
    </lineage>
</organism>
<dbReference type="PROSITE" id="PS50103">
    <property type="entry name" value="ZF_C3H1"/>
    <property type="match status" value="1"/>
</dbReference>
<feature type="domain" description="C3H1-type" evidence="2">
    <location>
        <begin position="313"/>
        <end position="340"/>
    </location>
</feature>
<dbReference type="InterPro" id="IPR057654">
    <property type="entry name" value="Znf-CCCH_tandem"/>
</dbReference>
<reference evidence="3" key="1">
    <citation type="submission" date="2023-10" db="EMBL/GenBank/DDBJ databases">
        <authorList>
            <person name="Hackl T."/>
        </authorList>
    </citation>
    <scope>NUCLEOTIDE SEQUENCE</scope>
</reference>
<dbReference type="InterPro" id="IPR057683">
    <property type="entry name" value="DUF7923"/>
</dbReference>
<protein>
    <submittedName>
        <fullName evidence="3">Uu.00g028110.m01.CDS01</fullName>
    </submittedName>
</protein>
<sequence length="410" mass="46383">MESSESDDLVNEIVGKYKDLNQRYQTKCKQYNDEFEARGHYQERAREAQKWLTEFEHHTDANCFAFAIIDGDGAVFREDLIARGEDGGTLAAHQLRTSIKQYLKREHPDSNVESWHIIVQVSLNLGGAVAQARPRRAQLPAFAHAFGRAHGLFALVDVGFGKKQADFKVREMLRVMAKNVQCKHVIVGPCHDKGYMVELKPYQLDEAAAAKLTLLETTPVPFEFQELGFKIVAFPEVFRSEPLPAGKAPLGGISNLRTLSPNAPTQSPTPADLPNTPPGWSAVSISLHNERVDEPLQRYDGIYDQRFSDRMRKEGRKPCNRYHLHNKCDNPSCAYYHGERLCSGELLVLQHKAHGTMCFKQQWCKDVNCLLGHHCKFGDKCRWDCKFGATHDMKLTPAEKVFEDGSRVSL</sequence>
<dbReference type="AlphaFoldDB" id="A0AAI8V314"/>
<comment type="caution">
    <text evidence="3">The sequence shown here is derived from an EMBL/GenBank/DDBJ whole genome shotgun (WGS) entry which is preliminary data.</text>
</comment>
<feature type="zinc finger region" description="C3H1-type" evidence="1">
    <location>
        <begin position="313"/>
        <end position="340"/>
    </location>
</feature>
<name>A0AAI8V314_9PEZI</name>
<dbReference type="PANTHER" id="PTHR37543:SF1">
    <property type="entry name" value="CCCH ZINC FINGER DNA BINDING PROTEIN (AFU_ORTHOLOGUE AFUA_5G12760)"/>
    <property type="match status" value="1"/>
</dbReference>
<dbReference type="Proteomes" id="UP001295740">
    <property type="component" value="Unassembled WGS sequence"/>
</dbReference>
<dbReference type="Pfam" id="PF25543">
    <property type="entry name" value="zf-CCCH_tandem"/>
    <property type="match status" value="1"/>
</dbReference>
<evidence type="ECO:0000256" key="1">
    <source>
        <dbReference type="PROSITE-ProRule" id="PRU00723"/>
    </source>
</evidence>
<evidence type="ECO:0000313" key="3">
    <source>
        <dbReference type="EMBL" id="CAJ2499958.1"/>
    </source>
</evidence>
<accession>A0AAI8V314</accession>
<keyword evidence="4" id="KW-1185">Reference proteome</keyword>
<proteinExistence type="predicted"/>
<keyword evidence="1" id="KW-0479">Metal-binding</keyword>